<evidence type="ECO:0000256" key="4">
    <source>
        <dbReference type="ARBA" id="ARBA00022692"/>
    </source>
</evidence>
<evidence type="ECO:0000259" key="14">
    <source>
        <dbReference type="PROSITE" id="PS50929"/>
    </source>
</evidence>
<evidence type="ECO:0000256" key="5">
    <source>
        <dbReference type="ARBA" id="ARBA00022737"/>
    </source>
</evidence>
<reference evidence="15" key="1">
    <citation type="submission" date="2015-07" db="EMBL/GenBank/DDBJ databases">
        <title>MeaNS - Measles Nucleotide Surveillance Program.</title>
        <authorList>
            <person name="Tran T."/>
            <person name="Druce J."/>
        </authorList>
    </citation>
    <scope>NUCLEOTIDE SEQUENCE</scope>
    <source>
        <strain evidence="15">UCB-OBI-ISO-001</strain>
        <tissue evidence="15">Gonad</tissue>
    </source>
</reference>
<dbReference type="Gene3D" id="1.20.1560.10">
    <property type="entry name" value="ABC transporter type 1, transmembrane domain"/>
    <property type="match status" value="1"/>
</dbReference>
<dbReference type="GO" id="GO:0016887">
    <property type="term" value="F:ATP hydrolysis activity"/>
    <property type="evidence" value="ECO:0007669"/>
    <property type="project" value="InterPro"/>
</dbReference>
<keyword evidence="3" id="KW-0813">Transport</keyword>
<feature type="transmembrane region" description="Helical" evidence="12">
    <location>
        <begin position="320"/>
        <end position="340"/>
    </location>
</feature>
<dbReference type="GO" id="GO:0090374">
    <property type="term" value="P:oligopeptide export from mitochondrion"/>
    <property type="evidence" value="ECO:0007669"/>
    <property type="project" value="TreeGrafter"/>
</dbReference>
<protein>
    <recommendedName>
        <fullName evidence="16">Bile salt export pump</fullName>
    </recommendedName>
</protein>
<keyword evidence="7" id="KW-0067">ATP-binding</keyword>
<dbReference type="FunFam" id="3.40.50.300:FF:000479">
    <property type="entry name" value="Multidrug resistance protein 1A"/>
    <property type="match status" value="1"/>
</dbReference>
<feature type="domain" description="ABC transporter" evidence="13">
    <location>
        <begin position="416"/>
        <end position="654"/>
    </location>
</feature>
<dbReference type="InterPro" id="IPR039421">
    <property type="entry name" value="Type_1_exporter"/>
</dbReference>
<evidence type="ECO:0000256" key="3">
    <source>
        <dbReference type="ARBA" id="ARBA00022448"/>
    </source>
</evidence>
<keyword evidence="9 12" id="KW-1133">Transmembrane helix</keyword>
<dbReference type="Pfam" id="PF00664">
    <property type="entry name" value="ABC_membrane"/>
    <property type="match status" value="1"/>
</dbReference>
<dbReference type="InterPro" id="IPR036640">
    <property type="entry name" value="ABC1_TM_sf"/>
</dbReference>
<keyword evidence="8" id="KW-1278">Translocase</keyword>
<dbReference type="InterPro" id="IPR011527">
    <property type="entry name" value="ABC1_TM_dom"/>
</dbReference>
<dbReference type="GO" id="GO:0005524">
    <property type="term" value="F:ATP binding"/>
    <property type="evidence" value="ECO:0007669"/>
    <property type="project" value="UniProtKB-KW"/>
</dbReference>
<evidence type="ECO:0000256" key="7">
    <source>
        <dbReference type="ARBA" id="ARBA00022840"/>
    </source>
</evidence>
<feature type="transmembrane region" description="Helical" evidence="12">
    <location>
        <begin position="352"/>
        <end position="370"/>
    </location>
</feature>
<dbReference type="FunFam" id="1.20.1560.10:FF:000009">
    <property type="entry name" value="ABC transporter B family member 1"/>
    <property type="match status" value="1"/>
</dbReference>
<dbReference type="GO" id="GO:0015421">
    <property type="term" value="F:ABC-type oligopeptide transporter activity"/>
    <property type="evidence" value="ECO:0007669"/>
    <property type="project" value="TreeGrafter"/>
</dbReference>
<name>A0A0L8GL89_OCTBM</name>
<keyword evidence="11" id="KW-0325">Glycoprotein</keyword>
<dbReference type="PROSITE" id="PS00211">
    <property type="entry name" value="ABC_TRANSPORTER_1"/>
    <property type="match status" value="1"/>
</dbReference>
<keyword evidence="5" id="KW-0677">Repeat</keyword>
<dbReference type="PANTHER" id="PTHR43394:SF18">
    <property type="entry name" value="ABC TRANSPORTER B FAMILY MEMBER 11-LIKE"/>
    <property type="match status" value="1"/>
</dbReference>
<comment type="subcellular location">
    <subcellularLocation>
        <location evidence="1">Membrane</location>
        <topology evidence="1">Multi-pass membrane protein</topology>
    </subcellularLocation>
</comment>
<evidence type="ECO:0000256" key="1">
    <source>
        <dbReference type="ARBA" id="ARBA00004141"/>
    </source>
</evidence>
<dbReference type="EMBL" id="KQ421476">
    <property type="protein sequence ID" value="KOF77365.1"/>
    <property type="molecule type" value="Genomic_DNA"/>
</dbReference>
<feature type="transmembrane region" description="Helical" evidence="12">
    <location>
        <begin position="238"/>
        <end position="255"/>
    </location>
</feature>
<sequence length="657" mass="73431">MILAMKDGEIVERGTHEELMKQDGLYYSLVMAQKLNVEEDDKTEKDSASRHPYLTAKSLSLDDQGETENEASLEEEKNLSEASSMSILKMNKPEWHYILLGILASSVLGAILPAYGLLLGEVLHHMGGDKDKMHKYCLLFALTGVVSFFFYLMQYSMFGISGEMLTMRIRSRLFKSILHQEMSWFDDKNNTTGLLCTRLTVDSARVKGASGVKIGLSVQILGHMLTAVICCFIYEWRLALLVFAFVPVMVLASTLEQKMFTDTLSQKSELMEEAINLSSEVFHNIKTVLSLSLEKMFYEKCLSKLYSSSKENMKSAYKTGITFAVSQAMIYLYYACNFYVGSVLISKCYMDYVEVFKILCVIVIVMLIIGQHATLLPDVTEVSLSAARIMNLLDQLPAIDMYLEKGDKPDSFKANIQFKDVEFRYPSRPNINVLQGLNFDVKQGETVALVGGSGCGKSTCMQLLEKFYKADTGSVLLDGKNLNDLNTSWLRQQFAIVSQEPVLFSCSIQENIAYGDLSRTVTFDEVVKAAQQANIHSFIDSLPERYETKPGGKGSQLSGGQKQRIAIARALVRNPKILLLDEATSALDTESEKVVQEALNKARQGRTCLVVAHRLSTIQDSDKIAVVVNGKVHEIGTPNELEQKKGVYFKLLTNQNL</sequence>
<comment type="similarity">
    <text evidence="2">Belongs to the ABC transporter superfamily. ABCB family. Multidrug resistance exporter (TC 3.A.1.201) subfamily.</text>
</comment>
<organism evidence="15">
    <name type="scientific">Octopus bimaculoides</name>
    <name type="common">California two-spotted octopus</name>
    <dbReference type="NCBI Taxonomy" id="37653"/>
    <lineage>
        <taxon>Eukaryota</taxon>
        <taxon>Metazoa</taxon>
        <taxon>Spiralia</taxon>
        <taxon>Lophotrochozoa</taxon>
        <taxon>Mollusca</taxon>
        <taxon>Cephalopoda</taxon>
        <taxon>Coleoidea</taxon>
        <taxon>Octopodiformes</taxon>
        <taxon>Octopoda</taxon>
        <taxon>Incirrata</taxon>
        <taxon>Octopodidae</taxon>
        <taxon>Octopus</taxon>
    </lineage>
</organism>
<dbReference type="PANTHER" id="PTHR43394">
    <property type="entry name" value="ATP-DEPENDENT PERMEASE MDL1, MITOCHONDRIAL"/>
    <property type="match status" value="1"/>
</dbReference>
<dbReference type="InterPro" id="IPR027417">
    <property type="entry name" value="P-loop_NTPase"/>
</dbReference>
<dbReference type="InterPro" id="IPR003593">
    <property type="entry name" value="AAA+_ATPase"/>
</dbReference>
<evidence type="ECO:0000256" key="8">
    <source>
        <dbReference type="ARBA" id="ARBA00022967"/>
    </source>
</evidence>
<dbReference type="CDD" id="cd18578">
    <property type="entry name" value="ABC_6TM_Pgp_ABCB1_D2_like"/>
    <property type="match status" value="1"/>
</dbReference>
<evidence type="ECO:0000313" key="15">
    <source>
        <dbReference type="EMBL" id="KOF77365.1"/>
    </source>
</evidence>
<dbReference type="STRING" id="37653.A0A0L8GL89"/>
<dbReference type="CDD" id="cd03249">
    <property type="entry name" value="ABC_MTABC3_MDL1_MDL2"/>
    <property type="match status" value="1"/>
</dbReference>
<evidence type="ECO:0000259" key="13">
    <source>
        <dbReference type="PROSITE" id="PS50893"/>
    </source>
</evidence>
<dbReference type="PROSITE" id="PS50893">
    <property type="entry name" value="ABC_TRANSPORTER_2"/>
    <property type="match status" value="1"/>
</dbReference>
<evidence type="ECO:0000256" key="2">
    <source>
        <dbReference type="ARBA" id="ARBA00007577"/>
    </source>
</evidence>
<dbReference type="InterPro" id="IPR003439">
    <property type="entry name" value="ABC_transporter-like_ATP-bd"/>
</dbReference>
<feature type="transmembrane region" description="Helical" evidence="12">
    <location>
        <begin position="95"/>
        <end position="118"/>
    </location>
</feature>
<dbReference type="SUPFAM" id="SSF52540">
    <property type="entry name" value="P-loop containing nucleoside triphosphate hydrolases"/>
    <property type="match status" value="1"/>
</dbReference>
<evidence type="ECO:0000256" key="6">
    <source>
        <dbReference type="ARBA" id="ARBA00022741"/>
    </source>
</evidence>
<dbReference type="Gene3D" id="3.40.50.300">
    <property type="entry name" value="P-loop containing nucleotide triphosphate hydrolases"/>
    <property type="match status" value="2"/>
</dbReference>
<keyword evidence="6" id="KW-0547">Nucleotide-binding</keyword>
<feature type="transmembrane region" description="Helical" evidence="12">
    <location>
        <begin position="138"/>
        <end position="160"/>
    </location>
</feature>
<keyword evidence="4 12" id="KW-0812">Transmembrane</keyword>
<dbReference type="OrthoDB" id="6500128at2759"/>
<evidence type="ECO:0000256" key="12">
    <source>
        <dbReference type="SAM" id="Phobius"/>
    </source>
</evidence>
<dbReference type="PROSITE" id="PS50929">
    <property type="entry name" value="ABC_TM1F"/>
    <property type="match status" value="1"/>
</dbReference>
<evidence type="ECO:0000256" key="11">
    <source>
        <dbReference type="ARBA" id="ARBA00023180"/>
    </source>
</evidence>
<evidence type="ECO:0000256" key="9">
    <source>
        <dbReference type="ARBA" id="ARBA00022989"/>
    </source>
</evidence>
<evidence type="ECO:0000256" key="10">
    <source>
        <dbReference type="ARBA" id="ARBA00023136"/>
    </source>
</evidence>
<accession>A0A0L8GL89</accession>
<keyword evidence="10 12" id="KW-0472">Membrane</keyword>
<dbReference type="SUPFAM" id="SSF90123">
    <property type="entry name" value="ABC transporter transmembrane region"/>
    <property type="match status" value="1"/>
</dbReference>
<dbReference type="GO" id="GO:0005743">
    <property type="term" value="C:mitochondrial inner membrane"/>
    <property type="evidence" value="ECO:0007669"/>
    <property type="project" value="TreeGrafter"/>
</dbReference>
<dbReference type="SMART" id="SM00382">
    <property type="entry name" value="AAA"/>
    <property type="match status" value="1"/>
</dbReference>
<proteinExistence type="inferred from homology"/>
<dbReference type="InterPro" id="IPR017871">
    <property type="entry name" value="ABC_transporter-like_CS"/>
</dbReference>
<dbReference type="AlphaFoldDB" id="A0A0L8GL89"/>
<dbReference type="Pfam" id="PF00005">
    <property type="entry name" value="ABC_tran"/>
    <property type="match status" value="1"/>
</dbReference>
<feature type="domain" description="ABC transmembrane type-1" evidence="14">
    <location>
        <begin position="99"/>
        <end position="347"/>
    </location>
</feature>
<gene>
    <name evidence="15" type="ORF">OCBIM_22032199mg</name>
</gene>
<evidence type="ECO:0008006" key="16">
    <source>
        <dbReference type="Google" id="ProtNLM"/>
    </source>
</evidence>